<reference evidence="5" key="1">
    <citation type="journal article" date="2020" name="Stud. Mycol.">
        <title>101 Dothideomycetes genomes: a test case for predicting lifestyles and emergence of pathogens.</title>
        <authorList>
            <person name="Haridas S."/>
            <person name="Albert R."/>
            <person name="Binder M."/>
            <person name="Bloem J."/>
            <person name="Labutti K."/>
            <person name="Salamov A."/>
            <person name="Andreopoulos B."/>
            <person name="Baker S."/>
            <person name="Barry K."/>
            <person name="Bills G."/>
            <person name="Bluhm B."/>
            <person name="Cannon C."/>
            <person name="Castanera R."/>
            <person name="Culley D."/>
            <person name="Daum C."/>
            <person name="Ezra D."/>
            <person name="Gonzalez J."/>
            <person name="Henrissat B."/>
            <person name="Kuo A."/>
            <person name="Liang C."/>
            <person name="Lipzen A."/>
            <person name="Lutzoni F."/>
            <person name="Magnuson J."/>
            <person name="Mondo S."/>
            <person name="Nolan M."/>
            <person name="Ohm R."/>
            <person name="Pangilinan J."/>
            <person name="Park H.-J."/>
            <person name="Ramirez L."/>
            <person name="Alfaro M."/>
            <person name="Sun H."/>
            <person name="Tritt A."/>
            <person name="Yoshinaga Y."/>
            <person name="Zwiers L.-H."/>
            <person name="Turgeon B."/>
            <person name="Goodwin S."/>
            <person name="Spatafora J."/>
            <person name="Crous P."/>
            <person name="Grigoriev I."/>
        </authorList>
    </citation>
    <scope>NUCLEOTIDE SEQUENCE</scope>
    <source>
        <strain evidence="5">CBS 115976</strain>
    </source>
</reference>
<dbReference type="GO" id="GO:0016491">
    <property type="term" value="F:oxidoreductase activity"/>
    <property type="evidence" value="ECO:0007669"/>
    <property type="project" value="UniProtKB-KW"/>
</dbReference>
<accession>A0A6A6TWT5</accession>
<dbReference type="OrthoDB" id="1933717at2759"/>
<evidence type="ECO:0000256" key="3">
    <source>
        <dbReference type="ARBA" id="ARBA00023002"/>
    </source>
</evidence>
<sequence length="290" mass="31227">MQPPFPAPVTEWHRDTYDAINPTRPELSQKGKTIVITGGGQGIGRETIDAFAQAGATNIHITGRTSKTLQESKVIHEKKYPGLSVTIHVADVADEAAMTAAAKEIGSWDVIVANAGFLPTPGTIEKSNLANWWSAFEIHVKGSAILAQAFLPSKKAGGTIIGTSSGAGFLPAPMPNMTNTSAYAASKIALSRVYEFIAAENPDLSVFNIQPGIVDTAMYKKSGMDFEEILDTVQLPAHFAVWLSSPEAKPFSGRFLFSNWDVTQLKEKVDRVKEDPFYLTTGLGGWPFAA</sequence>
<protein>
    <submittedName>
        <fullName evidence="5">NAD(P)-binding protein</fullName>
    </submittedName>
</protein>
<dbReference type="PANTHER" id="PTHR42901:SF1">
    <property type="entry name" value="ALCOHOL DEHYDROGENASE"/>
    <property type="match status" value="1"/>
</dbReference>
<evidence type="ECO:0000256" key="1">
    <source>
        <dbReference type="ARBA" id="ARBA00006484"/>
    </source>
</evidence>
<keyword evidence="2" id="KW-0521">NADP</keyword>
<name>A0A6A6TWT5_9PEZI</name>
<dbReference type="Proteomes" id="UP000799302">
    <property type="component" value="Unassembled WGS sequence"/>
</dbReference>
<dbReference type="InterPro" id="IPR036291">
    <property type="entry name" value="NAD(P)-bd_dom_sf"/>
</dbReference>
<dbReference type="PRINTS" id="PR00081">
    <property type="entry name" value="GDHRDH"/>
</dbReference>
<organism evidence="5 6">
    <name type="scientific">Microthyrium microscopicum</name>
    <dbReference type="NCBI Taxonomy" id="703497"/>
    <lineage>
        <taxon>Eukaryota</taxon>
        <taxon>Fungi</taxon>
        <taxon>Dikarya</taxon>
        <taxon>Ascomycota</taxon>
        <taxon>Pezizomycotina</taxon>
        <taxon>Dothideomycetes</taxon>
        <taxon>Dothideomycetes incertae sedis</taxon>
        <taxon>Microthyriales</taxon>
        <taxon>Microthyriaceae</taxon>
        <taxon>Microthyrium</taxon>
    </lineage>
</organism>
<evidence type="ECO:0000313" key="5">
    <source>
        <dbReference type="EMBL" id="KAF2664272.1"/>
    </source>
</evidence>
<dbReference type="AlphaFoldDB" id="A0A6A6TWT5"/>
<proteinExistence type="inferred from homology"/>
<dbReference type="PANTHER" id="PTHR42901">
    <property type="entry name" value="ALCOHOL DEHYDROGENASE"/>
    <property type="match status" value="1"/>
</dbReference>
<dbReference type="EMBL" id="MU004243">
    <property type="protein sequence ID" value="KAF2664272.1"/>
    <property type="molecule type" value="Genomic_DNA"/>
</dbReference>
<dbReference type="SUPFAM" id="SSF51735">
    <property type="entry name" value="NAD(P)-binding Rossmann-fold domains"/>
    <property type="match status" value="1"/>
</dbReference>
<dbReference type="InterPro" id="IPR057326">
    <property type="entry name" value="KR_dom"/>
</dbReference>
<dbReference type="InterPro" id="IPR002347">
    <property type="entry name" value="SDR_fam"/>
</dbReference>
<feature type="domain" description="Ketoreductase" evidence="4">
    <location>
        <begin position="32"/>
        <end position="205"/>
    </location>
</feature>
<evidence type="ECO:0000259" key="4">
    <source>
        <dbReference type="SMART" id="SM00822"/>
    </source>
</evidence>
<evidence type="ECO:0000256" key="2">
    <source>
        <dbReference type="ARBA" id="ARBA00022857"/>
    </source>
</evidence>
<dbReference type="Pfam" id="PF00106">
    <property type="entry name" value="adh_short"/>
    <property type="match status" value="1"/>
</dbReference>
<keyword evidence="6" id="KW-1185">Reference proteome</keyword>
<dbReference type="Gene3D" id="3.40.50.720">
    <property type="entry name" value="NAD(P)-binding Rossmann-like Domain"/>
    <property type="match status" value="1"/>
</dbReference>
<dbReference type="SMART" id="SM00822">
    <property type="entry name" value="PKS_KR"/>
    <property type="match status" value="1"/>
</dbReference>
<gene>
    <name evidence="5" type="ORF">BT63DRAFT_429787</name>
</gene>
<dbReference type="PROSITE" id="PS00061">
    <property type="entry name" value="ADH_SHORT"/>
    <property type="match status" value="1"/>
</dbReference>
<dbReference type="CDD" id="cd05233">
    <property type="entry name" value="SDR_c"/>
    <property type="match status" value="1"/>
</dbReference>
<comment type="similarity">
    <text evidence="1">Belongs to the short-chain dehydrogenases/reductases (SDR) family.</text>
</comment>
<dbReference type="InterPro" id="IPR020904">
    <property type="entry name" value="Sc_DH/Rdtase_CS"/>
</dbReference>
<keyword evidence="3" id="KW-0560">Oxidoreductase</keyword>
<evidence type="ECO:0000313" key="6">
    <source>
        <dbReference type="Proteomes" id="UP000799302"/>
    </source>
</evidence>